<dbReference type="InterPro" id="IPR036680">
    <property type="entry name" value="SPOR-like_sf"/>
</dbReference>
<dbReference type="GO" id="GO:0042834">
    <property type="term" value="F:peptidoglycan binding"/>
    <property type="evidence" value="ECO:0007669"/>
    <property type="project" value="InterPro"/>
</dbReference>
<dbReference type="SUPFAM" id="SSF110997">
    <property type="entry name" value="Sporulation related repeat"/>
    <property type="match status" value="1"/>
</dbReference>
<dbReference type="InterPro" id="IPR034718">
    <property type="entry name" value="RlpA"/>
</dbReference>
<dbReference type="Gene3D" id="2.40.40.10">
    <property type="entry name" value="RlpA-like domain"/>
    <property type="match status" value="1"/>
</dbReference>
<feature type="domain" description="SPOR" evidence="7">
    <location>
        <begin position="239"/>
        <end position="318"/>
    </location>
</feature>
<feature type="compositionally biased region" description="Low complexity" evidence="6">
    <location>
        <begin position="31"/>
        <end position="49"/>
    </location>
</feature>
<evidence type="ECO:0000256" key="4">
    <source>
        <dbReference type="HAMAP-Rule" id="MF_02071"/>
    </source>
</evidence>
<comment type="caution">
    <text evidence="8">The sequence shown here is derived from an EMBL/GenBank/DDBJ whole genome shotgun (WGS) entry which is preliminary data.</text>
</comment>
<dbReference type="EMBL" id="QKOE01000002">
    <property type="protein sequence ID" value="PZA17969.1"/>
    <property type="molecule type" value="Genomic_DNA"/>
</dbReference>
<dbReference type="HAMAP" id="MF_02071">
    <property type="entry name" value="RlpA"/>
    <property type="match status" value="1"/>
</dbReference>
<reference evidence="8 9" key="1">
    <citation type="submission" date="2018-06" db="EMBL/GenBank/DDBJ databases">
        <title>Azoarcus communis strain SWub3 genome.</title>
        <authorList>
            <person name="Zorraquino Salvo V."/>
            <person name="Toubiana D."/>
            <person name="Blumwald E."/>
        </authorList>
    </citation>
    <scope>NUCLEOTIDE SEQUENCE [LARGE SCALE GENOMIC DNA]</scope>
    <source>
        <strain evidence="8 9">SWub3</strain>
    </source>
</reference>
<dbReference type="InterPro" id="IPR012997">
    <property type="entry name" value="RplA"/>
</dbReference>
<name>A0A323UZE6_9RHOO</name>
<dbReference type="SUPFAM" id="SSF50685">
    <property type="entry name" value="Barwin-like endoglucanases"/>
    <property type="match status" value="1"/>
</dbReference>
<dbReference type="Proteomes" id="UP000248259">
    <property type="component" value="Unassembled WGS sequence"/>
</dbReference>
<dbReference type="Pfam" id="PF03330">
    <property type="entry name" value="DPBB_1"/>
    <property type="match status" value="1"/>
</dbReference>
<dbReference type="OrthoDB" id="9779128at2"/>
<dbReference type="CDD" id="cd22268">
    <property type="entry name" value="DPBB_RlpA-like"/>
    <property type="match status" value="1"/>
</dbReference>
<dbReference type="FunFam" id="2.40.40.10:FF:000003">
    <property type="entry name" value="Endolytic peptidoglycan transglycosylase RlpA"/>
    <property type="match status" value="1"/>
</dbReference>
<protein>
    <recommendedName>
        <fullName evidence="4">Endolytic peptidoglycan transglycosylase RlpA</fullName>
        <ecNumber evidence="4">4.2.2.-</ecNumber>
    </recommendedName>
</protein>
<keyword evidence="3 4" id="KW-0961">Cell wall biogenesis/degradation</keyword>
<dbReference type="PANTHER" id="PTHR34183">
    <property type="entry name" value="ENDOLYTIC PEPTIDOGLYCAN TRANSGLYCOSYLASE RLPA"/>
    <property type="match status" value="1"/>
</dbReference>
<dbReference type="EC" id="4.2.2.-" evidence="4"/>
<evidence type="ECO:0000313" key="9">
    <source>
        <dbReference type="Proteomes" id="UP000248259"/>
    </source>
</evidence>
<dbReference type="InterPro" id="IPR009009">
    <property type="entry name" value="RlpA-like_DPBB"/>
</dbReference>
<dbReference type="Pfam" id="PF05036">
    <property type="entry name" value="SPOR"/>
    <property type="match status" value="1"/>
</dbReference>
<keyword evidence="8" id="KW-0449">Lipoprotein</keyword>
<gene>
    <name evidence="4" type="primary">rlpA</name>
    <name evidence="8" type="ORF">DNK49_05115</name>
</gene>
<evidence type="ECO:0000256" key="1">
    <source>
        <dbReference type="ARBA" id="ARBA00022729"/>
    </source>
</evidence>
<sequence>MPLLMTACGTAPKPVPGQGSGTAQAPDQTTRAPVAAPAQPARPARRGGAYYKDDGPDEVPPDNLHAIPDAEPRAEPLHRFANRPYSVFGQDYVPVTQLQPHRERGLGSWYGRRFHGNPTSSGEPYDMYGMTAAHPTLPIPSYARVTHVESGRSVVVRINDRGPFHKGRIIDLSYTAAYKLGYVNAGSAEVIVEQILPDEVPMVAATTPVPPLPGRRPLQPVIDAAPVAQAPSAPVTPLAEASRGVFLQLGAFSSLDNAIGFRTTVEAQVAAFADRLELFADGGRFRLHAGPYVSVEEARQAAERIATVLKARPFVVVR</sequence>
<proteinExistence type="inferred from homology"/>
<feature type="region of interest" description="Disordered" evidence="6">
    <location>
        <begin position="1"/>
        <end position="58"/>
    </location>
</feature>
<keyword evidence="2 4" id="KW-0456">Lyase</keyword>
<evidence type="ECO:0000256" key="2">
    <source>
        <dbReference type="ARBA" id="ARBA00023239"/>
    </source>
</evidence>
<evidence type="ECO:0000313" key="8">
    <source>
        <dbReference type="EMBL" id="PZA17969.1"/>
    </source>
</evidence>
<feature type="compositionally biased region" description="Polar residues" evidence="6">
    <location>
        <begin position="21"/>
        <end position="30"/>
    </location>
</feature>
<evidence type="ECO:0000256" key="3">
    <source>
        <dbReference type="ARBA" id="ARBA00023316"/>
    </source>
</evidence>
<dbReference type="PROSITE" id="PS51724">
    <property type="entry name" value="SPOR"/>
    <property type="match status" value="1"/>
</dbReference>
<keyword evidence="1" id="KW-0732">Signal</keyword>
<dbReference type="NCBIfam" id="TIGR00413">
    <property type="entry name" value="rlpA"/>
    <property type="match status" value="1"/>
</dbReference>
<dbReference type="PANTHER" id="PTHR34183:SF1">
    <property type="entry name" value="ENDOLYTIC PEPTIDOGLYCAN TRANSGLYCOSYLASE RLPA"/>
    <property type="match status" value="1"/>
</dbReference>
<evidence type="ECO:0000256" key="6">
    <source>
        <dbReference type="SAM" id="MobiDB-lite"/>
    </source>
</evidence>
<evidence type="ECO:0000256" key="5">
    <source>
        <dbReference type="RuleBase" id="RU003495"/>
    </source>
</evidence>
<dbReference type="Gene3D" id="3.30.70.1070">
    <property type="entry name" value="Sporulation related repeat"/>
    <property type="match status" value="1"/>
</dbReference>
<dbReference type="InterPro" id="IPR007730">
    <property type="entry name" value="SPOR-like_dom"/>
</dbReference>
<keyword evidence="9" id="KW-1185">Reference proteome</keyword>
<comment type="function">
    <text evidence="4">Lytic transglycosylase with a strong preference for naked glycan strands that lack stem peptides.</text>
</comment>
<dbReference type="GO" id="GO:0071555">
    <property type="term" value="P:cell wall organization"/>
    <property type="evidence" value="ECO:0007669"/>
    <property type="project" value="UniProtKB-KW"/>
</dbReference>
<organism evidence="8 9">
    <name type="scientific">Parazoarcus communis SWub3 = DSM 12120</name>
    <dbReference type="NCBI Taxonomy" id="1121029"/>
    <lineage>
        <taxon>Bacteria</taxon>
        <taxon>Pseudomonadati</taxon>
        <taxon>Pseudomonadota</taxon>
        <taxon>Betaproteobacteria</taxon>
        <taxon>Rhodocyclales</taxon>
        <taxon>Zoogloeaceae</taxon>
        <taxon>Parazoarcus</taxon>
    </lineage>
</organism>
<dbReference type="GO" id="GO:0008932">
    <property type="term" value="F:lytic endotransglycosylase activity"/>
    <property type="evidence" value="ECO:0007669"/>
    <property type="project" value="UniProtKB-UniRule"/>
</dbReference>
<evidence type="ECO:0000259" key="7">
    <source>
        <dbReference type="PROSITE" id="PS51724"/>
    </source>
</evidence>
<accession>A0A323UZE6</accession>
<comment type="similarity">
    <text evidence="4 5">Belongs to the RlpA family.</text>
</comment>
<dbReference type="AlphaFoldDB" id="A0A323UZE6"/>
<dbReference type="GO" id="GO:0000270">
    <property type="term" value="P:peptidoglycan metabolic process"/>
    <property type="evidence" value="ECO:0007669"/>
    <property type="project" value="UniProtKB-UniRule"/>
</dbReference>
<dbReference type="InterPro" id="IPR036908">
    <property type="entry name" value="RlpA-like_sf"/>
</dbReference>